<evidence type="ECO:0000256" key="3">
    <source>
        <dbReference type="ARBA" id="ARBA00022692"/>
    </source>
</evidence>
<feature type="transmembrane region" description="Helical" evidence="6">
    <location>
        <begin position="273"/>
        <end position="295"/>
    </location>
</feature>
<gene>
    <name evidence="8" type="ORF">B5E88_02635</name>
</gene>
<comment type="caution">
    <text evidence="8">The sequence shown here is derived from an EMBL/GenBank/DDBJ whole genome shotgun (WGS) entry which is preliminary data.</text>
</comment>
<keyword evidence="4 6" id="KW-1133">Transmembrane helix</keyword>
<keyword evidence="3 6" id="KW-0812">Transmembrane</keyword>
<comment type="subcellular location">
    <subcellularLocation>
        <location evidence="1">Cell membrane</location>
        <topology evidence="1">Multi-pass membrane protein</topology>
    </subcellularLocation>
</comment>
<evidence type="ECO:0000256" key="5">
    <source>
        <dbReference type="ARBA" id="ARBA00023136"/>
    </source>
</evidence>
<sequence>MSKFWIIALNVYKKQVRSAAFLIMVLAPLVIGALYYGMGKFMSDASSIDKIGVYDQQMVLANALSQSKEFEFQAMKSEKSGEKQLAEDKIDAFLILDTSKEVLKAKLLAKDSVETSTQLKLRMMLSQIQRQVSAQKLGLSAQQLAQLDQQVPLTVNKVTVNDQGQLTKKQEDGAAVQMIIGFACTIILFLFIANYANIIAQEIATEKGSRIMEIILSSTKASTHYYGKIMGVILVGLTQIAVYIPVFLLGLYQFKDNEQLAPFLASVDFGAHFSWTLFLNIVLVALFVLTGIVQYAVLSAVAGSLVNRAEETSKAIMPVMYLAMIGYFGGLVFSFTNTQSPILTITSYIPYWSSFAMPLRIVNEVVSYPGAFISLALNIVISTVVMVLSAKMYKANVLVYNDRGVLAAFKQSIKLMKTVK</sequence>
<feature type="transmembrane region" description="Helical" evidence="6">
    <location>
        <begin position="174"/>
        <end position="196"/>
    </location>
</feature>
<dbReference type="InterPro" id="IPR051449">
    <property type="entry name" value="ABC-2_transporter_component"/>
</dbReference>
<feature type="transmembrane region" description="Helical" evidence="6">
    <location>
        <begin position="229"/>
        <end position="252"/>
    </location>
</feature>
<feature type="transmembrane region" description="Helical" evidence="6">
    <location>
        <begin position="315"/>
        <end position="335"/>
    </location>
</feature>
<dbReference type="Pfam" id="PF12698">
    <property type="entry name" value="ABC2_membrane_3"/>
    <property type="match status" value="1"/>
</dbReference>
<dbReference type="InterPro" id="IPR013525">
    <property type="entry name" value="ABC2_TM"/>
</dbReference>
<dbReference type="EMBL" id="NFLC01000003">
    <property type="protein sequence ID" value="OUQ11372.1"/>
    <property type="molecule type" value="Genomic_DNA"/>
</dbReference>
<evidence type="ECO:0000313" key="8">
    <source>
        <dbReference type="EMBL" id="OUQ11372.1"/>
    </source>
</evidence>
<keyword evidence="2" id="KW-1003">Cell membrane</keyword>
<evidence type="ECO:0000256" key="6">
    <source>
        <dbReference type="SAM" id="Phobius"/>
    </source>
</evidence>
<keyword evidence="5 6" id="KW-0472">Membrane</keyword>
<evidence type="ECO:0000259" key="7">
    <source>
        <dbReference type="Pfam" id="PF12698"/>
    </source>
</evidence>
<feature type="transmembrane region" description="Helical" evidence="6">
    <location>
        <begin position="368"/>
        <end position="388"/>
    </location>
</feature>
<dbReference type="Proteomes" id="UP000196074">
    <property type="component" value="Unassembled WGS sequence"/>
</dbReference>
<organism evidence="8 9">
    <name type="scientific">Enterococcus cecorum</name>
    <dbReference type="NCBI Taxonomy" id="44008"/>
    <lineage>
        <taxon>Bacteria</taxon>
        <taxon>Bacillati</taxon>
        <taxon>Bacillota</taxon>
        <taxon>Bacilli</taxon>
        <taxon>Lactobacillales</taxon>
        <taxon>Enterococcaceae</taxon>
        <taxon>Enterococcus</taxon>
    </lineage>
</organism>
<proteinExistence type="predicted"/>
<evidence type="ECO:0000256" key="4">
    <source>
        <dbReference type="ARBA" id="ARBA00022989"/>
    </source>
</evidence>
<dbReference type="PANTHER" id="PTHR30294:SF29">
    <property type="entry name" value="MULTIDRUG ABC TRANSPORTER PERMEASE YBHS-RELATED"/>
    <property type="match status" value="1"/>
</dbReference>
<feature type="transmembrane region" description="Helical" evidence="6">
    <location>
        <begin position="20"/>
        <end position="38"/>
    </location>
</feature>
<name>A0A1Y4R3R1_9ENTE</name>
<evidence type="ECO:0000256" key="1">
    <source>
        <dbReference type="ARBA" id="ARBA00004651"/>
    </source>
</evidence>
<dbReference type="PANTHER" id="PTHR30294">
    <property type="entry name" value="MEMBRANE COMPONENT OF ABC TRANSPORTER YHHJ-RELATED"/>
    <property type="match status" value="1"/>
</dbReference>
<feature type="domain" description="ABC-2 type transporter transmembrane" evidence="7">
    <location>
        <begin position="20"/>
        <end position="389"/>
    </location>
</feature>
<reference evidence="9" key="1">
    <citation type="submission" date="2017-04" db="EMBL/GenBank/DDBJ databases">
        <title>Function of individual gut microbiota members based on whole genome sequencing of pure cultures obtained from chicken caecum.</title>
        <authorList>
            <person name="Medvecky M."/>
            <person name="Cejkova D."/>
            <person name="Polansky O."/>
            <person name="Karasova D."/>
            <person name="Kubasova T."/>
            <person name="Cizek A."/>
            <person name="Rychlik I."/>
        </authorList>
    </citation>
    <scope>NUCLEOTIDE SEQUENCE [LARGE SCALE GENOMIC DNA]</scope>
    <source>
        <strain evidence="9">An144</strain>
    </source>
</reference>
<dbReference type="AlphaFoldDB" id="A0A1Y4R3R1"/>
<dbReference type="GO" id="GO:0140359">
    <property type="term" value="F:ABC-type transporter activity"/>
    <property type="evidence" value="ECO:0007669"/>
    <property type="project" value="InterPro"/>
</dbReference>
<dbReference type="GO" id="GO:0005886">
    <property type="term" value="C:plasma membrane"/>
    <property type="evidence" value="ECO:0007669"/>
    <property type="project" value="UniProtKB-SubCell"/>
</dbReference>
<protein>
    <recommendedName>
        <fullName evidence="7">ABC-2 type transporter transmembrane domain-containing protein</fullName>
    </recommendedName>
</protein>
<evidence type="ECO:0000256" key="2">
    <source>
        <dbReference type="ARBA" id="ARBA00022475"/>
    </source>
</evidence>
<evidence type="ECO:0000313" key="9">
    <source>
        <dbReference type="Proteomes" id="UP000196074"/>
    </source>
</evidence>
<dbReference type="RefSeq" id="WP_087213927.1">
    <property type="nucleotide sequence ID" value="NZ_NFLC01000003.1"/>
</dbReference>
<accession>A0A1Y4R3R1</accession>